<keyword evidence="9" id="KW-0812">Transmembrane</keyword>
<dbReference type="GO" id="GO:0016705">
    <property type="term" value="F:oxidoreductase activity, acting on paired donors, with incorporation or reduction of molecular oxygen"/>
    <property type="evidence" value="ECO:0007669"/>
    <property type="project" value="InterPro"/>
</dbReference>
<keyword evidence="7" id="KW-0503">Monooxygenase</keyword>
<gene>
    <name evidence="10" type="ORF">B0T14DRAFT_499838</name>
</gene>
<dbReference type="GO" id="GO:0020037">
    <property type="term" value="F:heme binding"/>
    <property type="evidence" value="ECO:0007669"/>
    <property type="project" value="InterPro"/>
</dbReference>
<evidence type="ECO:0000256" key="1">
    <source>
        <dbReference type="ARBA" id="ARBA00001971"/>
    </source>
</evidence>
<comment type="cofactor">
    <cofactor evidence="1 8">
        <name>heme</name>
        <dbReference type="ChEBI" id="CHEBI:30413"/>
    </cofactor>
</comment>
<keyword evidence="4 8" id="KW-0479">Metal-binding</keyword>
<name>A0AA39WFT1_9PEZI</name>
<dbReference type="SUPFAM" id="SSF48264">
    <property type="entry name" value="Cytochrome P450"/>
    <property type="match status" value="1"/>
</dbReference>
<evidence type="ECO:0000256" key="5">
    <source>
        <dbReference type="ARBA" id="ARBA00023002"/>
    </source>
</evidence>
<dbReference type="EMBL" id="JAULSU010000006">
    <property type="protein sequence ID" value="KAK0614605.1"/>
    <property type="molecule type" value="Genomic_DNA"/>
</dbReference>
<dbReference type="PANTHER" id="PTHR46206:SF1">
    <property type="entry name" value="P450, PUTATIVE (EUROFUNG)-RELATED"/>
    <property type="match status" value="1"/>
</dbReference>
<evidence type="ECO:0000256" key="7">
    <source>
        <dbReference type="ARBA" id="ARBA00023033"/>
    </source>
</evidence>
<evidence type="ECO:0000256" key="6">
    <source>
        <dbReference type="ARBA" id="ARBA00023004"/>
    </source>
</evidence>
<keyword evidence="6 8" id="KW-0408">Iron</keyword>
<evidence type="ECO:0000256" key="8">
    <source>
        <dbReference type="PIRSR" id="PIRSR602403-1"/>
    </source>
</evidence>
<comment type="caution">
    <text evidence="10">The sequence shown here is derived from an EMBL/GenBank/DDBJ whole genome shotgun (WGS) entry which is preliminary data.</text>
</comment>
<dbReference type="GO" id="GO:0004497">
    <property type="term" value="F:monooxygenase activity"/>
    <property type="evidence" value="ECO:0007669"/>
    <property type="project" value="UniProtKB-KW"/>
</dbReference>
<organism evidence="10 11">
    <name type="scientific">Immersiella caudata</name>
    <dbReference type="NCBI Taxonomy" id="314043"/>
    <lineage>
        <taxon>Eukaryota</taxon>
        <taxon>Fungi</taxon>
        <taxon>Dikarya</taxon>
        <taxon>Ascomycota</taxon>
        <taxon>Pezizomycotina</taxon>
        <taxon>Sordariomycetes</taxon>
        <taxon>Sordariomycetidae</taxon>
        <taxon>Sordariales</taxon>
        <taxon>Lasiosphaeriaceae</taxon>
        <taxon>Immersiella</taxon>
    </lineage>
</organism>
<keyword evidence="11" id="KW-1185">Reference proteome</keyword>
<accession>A0AA39WFT1</accession>
<evidence type="ECO:0000313" key="11">
    <source>
        <dbReference type="Proteomes" id="UP001175000"/>
    </source>
</evidence>
<dbReference type="InterPro" id="IPR002403">
    <property type="entry name" value="Cyt_P450_E_grp-IV"/>
</dbReference>
<proteinExistence type="inferred from homology"/>
<dbReference type="InterPro" id="IPR001128">
    <property type="entry name" value="Cyt_P450"/>
</dbReference>
<protein>
    <submittedName>
        <fullName evidence="10">Cytochrome P450</fullName>
    </submittedName>
</protein>
<evidence type="ECO:0000256" key="2">
    <source>
        <dbReference type="ARBA" id="ARBA00010617"/>
    </source>
</evidence>
<dbReference type="PRINTS" id="PR00465">
    <property type="entry name" value="EP450IV"/>
</dbReference>
<evidence type="ECO:0000256" key="3">
    <source>
        <dbReference type="ARBA" id="ARBA00022617"/>
    </source>
</evidence>
<dbReference type="GO" id="GO:0005506">
    <property type="term" value="F:iron ion binding"/>
    <property type="evidence" value="ECO:0007669"/>
    <property type="project" value="InterPro"/>
</dbReference>
<dbReference type="Gene3D" id="1.10.630.10">
    <property type="entry name" value="Cytochrome P450"/>
    <property type="match status" value="1"/>
</dbReference>
<keyword evidence="5" id="KW-0560">Oxidoreductase</keyword>
<evidence type="ECO:0000256" key="4">
    <source>
        <dbReference type="ARBA" id="ARBA00022723"/>
    </source>
</evidence>
<sequence length="526" mass="59197">MALAAALSRPAVLGPVLLLVSYLIYKAFFSGPKLPKLPIVGAKESDWFPLWQARWRNALDFKTAVIQAEADYKGQTALLPVLGGGGRDRVMLPRSEAQFVTDQPDSVLSMHVEVVDSLQFQYTAVDANLVHNPVHHHLITTTLTNQIGNLVPEVADETAQSVEEVWGDDAAWREVSLYSDMANVISRVTNRVFVGTPKCRDPNLLRISLTYASQLPIIGQILRATWEPIRPVVAFFLVIPLRLTMRKWTGVLRDEIETRVATYDARQRDPEKKSAEPERNDFLQWSIHQAKTSGDPYMWKTSTLAARILLVNFAAIHTSTMAITGAILDLIASKQEYIDELREEIESVLVEYNGEWNKRALAKMEKLDSVMRESARLNSFITVGLGRRVVAKDGITTPSGVKLPYGTTVVVPSYTVLHDDDKYPDAEEFKPFRFSEERSDESLGYVKRAGKQFATTSTDFLTFGHGRYACPGRFFAANELKLILGHVVMNYDFEITGKGSRPRNKWYGLVRVPPMGVKIRIRKRAR</sequence>
<keyword evidence="9" id="KW-1133">Transmembrane helix</keyword>
<reference evidence="10" key="1">
    <citation type="submission" date="2023-06" db="EMBL/GenBank/DDBJ databases">
        <title>Genome-scale phylogeny and comparative genomics of the fungal order Sordariales.</title>
        <authorList>
            <consortium name="Lawrence Berkeley National Laboratory"/>
            <person name="Hensen N."/>
            <person name="Bonometti L."/>
            <person name="Westerberg I."/>
            <person name="Brannstrom I.O."/>
            <person name="Guillou S."/>
            <person name="Cros-Aarteil S."/>
            <person name="Calhoun S."/>
            <person name="Haridas S."/>
            <person name="Kuo A."/>
            <person name="Mondo S."/>
            <person name="Pangilinan J."/>
            <person name="Riley R."/>
            <person name="Labutti K."/>
            <person name="Andreopoulos B."/>
            <person name="Lipzen A."/>
            <person name="Chen C."/>
            <person name="Yanf M."/>
            <person name="Daum C."/>
            <person name="Ng V."/>
            <person name="Clum A."/>
            <person name="Steindorff A."/>
            <person name="Ohm R."/>
            <person name="Martin F."/>
            <person name="Silar P."/>
            <person name="Natvig D."/>
            <person name="Lalanne C."/>
            <person name="Gautier V."/>
            <person name="Ament-Velasquez S.L."/>
            <person name="Kruys A."/>
            <person name="Hutchinson M.I."/>
            <person name="Powell A.J."/>
            <person name="Barry K."/>
            <person name="Miller A.N."/>
            <person name="Grigoriev I.V."/>
            <person name="Debuchy R."/>
            <person name="Gladieux P."/>
            <person name="Thoren M.H."/>
            <person name="Johannesson H."/>
        </authorList>
    </citation>
    <scope>NUCLEOTIDE SEQUENCE</scope>
    <source>
        <strain evidence="10">CBS 606.72</strain>
    </source>
</reference>
<dbReference type="Proteomes" id="UP001175000">
    <property type="component" value="Unassembled WGS sequence"/>
</dbReference>
<dbReference type="CDD" id="cd11041">
    <property type="entry name" value="CYP503A1-like"/>
    <property type="match status" value="1"/>
</dbReference>
<dbReference type="Pfam" id="PF00067">
    <property type="entry name" value="p450"/>
    <property type="match status" value="1"/>
</dbReference>
<keyword evidence="3 8" id="KW-0349">Heme</keyword>
<evidence type="ECO:0000256" key="9">
    <source>
        <dbReference type="SAM" id="Phobius"/>
    </source>
</evidence>
<feature type="transmembrane region" description="Helical" evidence="9">
    <location>
        <begin position="12"/>
        <end position="29"/>
    </location>
</feature>
<keyword evidence="9" id="KW-0472">Membrane</keyword>
<dbReference type="InterPro" id="IPR036396">
    <property type="entry name" value="Cyt_P450_sf"/>
</dbReference>
<evidence type="ECO:0000313" key="10">
    <source>
        <dbReference type="EMBL" id="KAK0614605.1"/>
    </source>
</evidence>
<dbReference type="PANTHER" id="PTHR46206">
    <property type="entry name" value="CYTOCHROME P450"/>
    <property type="match status" value="1"/>
</dbReference>
<feature type="binding site" description="axial binding residue" evidence="8">
    <location>
        <position position="470"/>
    </location>
    <ligand>
        <name>heme</name>
        <dbReference type="ChEBI" id="CHEBI:30413"/>
    </ligand>
    <ligandPart>
        <name>Fe</name>
        <dbReference type="ChEBI" id="CHEBI:18248"/>
    </ligandPart>
</feature>
<comment type="similarity">
    <text evidence="2">Belongs to the cytochrome P450 family.</text>
</comment>
<dbReference type="AlphaFoldDB" id="A0AA39WFT1"/>